<dbReference type="GO" id="GO:0005789">
    <property type="term" value="C:endoplasmic reticulum membrane"/>
    <property type="evidence" value="ECO:0007669"/>
    <property type="project" value="UniProtKB-SubCell"/>
</dbReference>
<dbReference type="RefSeq" id="XP_004179587.1">
    <property type="nucleotide sequence ID" value="XM_004179539.1"/>
</dbReference>
<keyword evidence="8" id="KW-1185">Reference proteome</keyword>
<dbReference type="eggNOG" id="ENOG502SBNA">
    <property type="taxonomic scope" value="Eukaryota"/>
</dbReference>
<dbReference type="GO" id="GO:0033116">
    <property type="term" value="C:endoplasmic reticulum-Golgi intermediate compartment membrane"/>
    <property type="evidence" value="ECO:0007669"/>
    <property type="project" value="UniProtKB-SubCell"/>
</dbReference>
<dbReference type="STRING" id="1071380.I2H116"/>
<evidence type="ECO:0000256" key="4">
    <source>
        <dbReference type="ARBA" id="ARBA00023136"/>
    </source>
</evidence>
<dbReference type="GO" id="GO:0070072">
    <property type="term" value="P:vacuolar proton-transporting V-type ATPase complex assembly"/>
    <property type="evidence" value="ECO:0007669"/>
    <property type="project" value="UniProtKB-UniRule"/>
</dbReference>
<dbReference type="HAMAP" id="MF_03058">
    <property type="entry name" value="VMA21"/>
    <property type="match status" value="1"/>
</dbReference>
<evidence type="ECO:0000313" key="8">
    <source>
        <dbReference type="Proteomes" id="UP000002866"/>
    </source>
</evidence>
<dbReference type="GO" id="GO:0012507">
    <property type="term" value="C:ER to Golgi transport vesicle membrane"/>
    <property type="evidence" value="ECO:0007669"/>
    <property type="project" value="UniProtKB-SubCell"/>
</dbReference>
<evidence type="ECO:0000313" key="7">
    <source>
        <dbReference type="EMBL" id="CCH60068.1"/>
    </source>
</evidence>
<dbReference type="OrthoDB" id="160405at2759"/>
<protein>
    <submittedName>
        <fullName evidence="7">Uncharacterized protein</fullName>
    </submittedName>
</protein>
<keyword evidence="1 6" id="KW-0812">Transmembrane</keyword>
<comment type="similarity">
    <text evidence="6">Belongs to the VMA21 family.</text>
</comment>
<dbReference type="HOGENOM" id="CLU_154717_1_0_1"/>
<keyword evidence="4 6" id="KW-0472">Membrane</keyword>
<organism evidence="7 8">
    <name type="scientific">Henningerozyma blattae (strain ATCC 34711 / CBS 6284 / DSM 70876 / NBRC 10599 / NRRL Y-10934 / UCD 77-7)</name>
    <name type="common">Yeast</name>
    <name type="synonym">Tetrapisispora blattae</name>
    <dbReference type="NCBI Taxonomy" id="1071380"/>
    <lineage>
        <taxon>Eukaryota</taxon>
        <taxon>Fungi</taxon>
        <taxon>Dikarya</taxon>
        <taxon>Ascomycota</taxon>
        <taxon>Saccharomycotina</taxon>
        <taxon>Saccharomycetes</taxon>
        <taxon>Saccharomycetales</taxon>
        <taxon>Saccharomycetaceae</taxon>
        <taxon>Henningerozyma</taxon>
    </lineage>
</organism>
<comment type="function">
    <text evidence="6">Required for the assembly of the V0 complex of the vacuolar ATPase (V-ATPase) in the endoplasmic reticulum.</text>
</comment>
<reference evidence="7 8" key="1">
    <citation type="journal article" date="2011" name="Proc. Natl. Acad. Sci. U.S.A.">
        <title>Evolutionary erosion of yeast sex chromosomes by mating-type switching accidents.</title>
        <authorList>
            <person name="Gordon J.L."/>
            <person name="Armisen D."/>
            <person name="Proux-Wera E."/>
            <person name="Oheigeartaigh S.S."/>
            <person name="Byrne K.P."/>
            <person name="Wolfe K.H."/>
        </authorList>
    </citation>
    <scope>NUCLEOTIDE SEQUENCE [LARGE SCALE GENOMIC DNA]</scope>
    <source>
        <strain evidence="8">ATCC 34711 / CBS 6284 / DSM 70876 / NBRC 10599 / NRRL Y-10934 / UCD 77-7</strain>
    </source>
</reference>
<evidence type="ECO:0000256" key="3">
    <source>
        <dbReference type="ARBA" id="ARBA00022989"/>
    </source>
</evidence>
<keyword evidence="5 6" id="KW-0968">Cytoplasmic vesicle</keyword>
<feature type="transmembrane region" description="Helical" evidence="6">
    <location>
        <begin position="38"/>
        <end position="61"/>
    </location>
</feature>
<feature type="transmembrane region" description="Helical" evidence="6">
    <location>
        <begin position="12"/>
        <end position="32"/>
    </location>
</feature>
<keyword evidence="3 6" id="KW-1133">Transmembrane helix</keyword>
<comment type="subcellular location">
    <subcellularLocation>
        <location evidence="6">Endoplasmic reticulum membrane</location>
        <topology evidence="6">Multi-pass membrane protein</topology>
    </subcellularLocation>
    <subcellularLocation>
        <location evidence="6">Endoplasmic reticulum-Golgi intermediate compartment membrane</location>
        <topology evidence="6">Multi-pass membrane protein</topology>
    </subcellularLocation>
    <subcellularLocation>
        <location evidence="6">Cytoplasmic vesicle</location>
        <location evidence="6">COPII-coated vesicle membrane</location>
        <topology evidence="6">Multi-pass membrane protein</topology>
    </subcellularLocation>
</comment>
<evidence type="ECO:0000256" key="5">
    <source>
        <dbReference type="ARBA" id="ARBA00023329"/>
    </source>
</evidence>
<dbReference type="EMBL" id="HE806318">
    <property type="protein sequence ID" value="CCH60068.1"/>
    <property type="molecule type" value="Genomic_DNA"/>
</dbReference>
<dbReference type="InterPro" id="IPR019013">
    <property type="entry name" value="Vma21"/>
</dbReference>
<gene>
    <name evidence="7" type="primary">TBLA0C02590</name>
    <name evidence="7" type="ORF">TBLA_0C02590</name>
</gene>
<dbReference type="OMA" id="VMAFMED"/>
<dbReference type="KEGG" id="tbl:TBLA_0C02590"/>
<comment type="caution">
    <text evidence="6">Lacks conserved residue(s) required for the propagation of feature annotation.</text>
</comment>
<evidence type="ECO:0000256" key="6">
    <source>
        <dbReference type="HAMAP-Rule" id="MF_03058"/>
    </source>
</evidence>
<evidence type="ECO:0000256" key="1">
    <source>
        <dbReference type="ARBA" id="ARBA00022692"/>
    </source>
</evidence>
<dbReference type="InParanoid" id="I2H116"/>
<dbReference type="GeneID" id="14495048"/>
<accession>I2H116</accession>
<sequence length="78" mass="8549">MATDIPVSVIRKLMFFTIAMVAFPLITFFLVQQMTDNTIVSGGIAAAAANIVLIGYVIVAFTEDTTKLQIDEKTKKHD</sequence>
<name>I2H116_HENB6</name>
<evidence type="ECO:0000256" key="2">
    <source>
        <dbReference type="ARBA" id="ARBA00022824"/>
    </source>
</evidence>
<dbReference type="FunCoup" id="I2H116">
    <property type="interactions" value="65"/>
</dbReference>
<dbReference type="Pfam" id="PF09446">
    <property type="entry name" value="VMA21"/>
    <property type="match status" value="1"/>
</dbReference>
<keyword evidence="2 6" id="KW-0256">Endoplasmic reticulum</keyword>
<proteinExistence type="inferred from homology"/>
<dbReference type="Proteomes" id="UP000002866">
    <property type="component" value="Chromosome 3"/>
</dbReference>
<dbReference type="AlphaFoldDB" id="I2H116"/>